<keyword evidence="4 9" id="KW-0812">Transmembrane</keyword>
<dbReference type="EMBL" id="LAXD01000001">
    <property type="protein sequence ID" value="KWX01670.1"/>
    <property type="molecule type" value="Genomic_DNA"/>
</dbReference>
<evidence type="ECO:0000256" key="4">
    <source>
        <dbReference type="ARBA" id="ARBA00022692"/>
    </source>
</evidence>
<dbReference type="PATRIC" id="fig|1469144.10.peg.2924"/>
<proteinExistence type="inferred from homology"/>
<feature type="transmembrane region" description="Helical" evidence="9">
    <location>
        <begin position="368"/>
        <end position="390"/>
    </location>
</feature>
<keyword evidence="5 9" id="KW-1133">Transmembrane helix</keyword>
<evidence type="ECO:0000256" key="8">
    <source>
        <dbReference type="SAM" id="MobiDB-lite"/>
    </source>
</evidence>
<evidence type="ECO:0000256" key="7">
    <source>
        <dbReference type="ARBA" id="ARBA00024033"/>
    </source>
</evidence>
<comment type="similarity">
    <text evidence="7">Belongs to the glycosyltransferase 87 family.</text>
</comment>
<dbReference type="AlphaFoldDB" id="A0A132MVC8"/>
<evidence type="ECO:0008006" key="12">
    <source>
        <dbReference type="Google" id="ProtNLM"/>
    </source>
</evidence>
<dbReference type="Pfam" id="PF09594">
    <property type="entry name" value="GT87"/>
    <property type="match status" value="1"/>
</dbReference>
<organism evidence="10 11">
    <name type="scientific">Carbonactinospora thermoautotrophica</name>
    <dbReference type="NCBI Taxonomy" id="1469144"/>
    <lineage>
        <taxon>Bacteria</taxon>
        <taxon>Bacillati</taxon>
        <taxon>Actinomycetota</taxon>
        <taxon>Actinomycetes</taxon>
        <taxon>Kitasatosporales</taxon>
        <taxon>Carbonactinosporaceae</taxon>
        <taxon>Carbonactinospora</taxon>
    </lineage>
</organism>
<feature type="transmembrane region" description="Helical" evidence="9">
    <location>
        <begin position="219"/>
        <end position="248"/>
    </location>
</feature>
<dbReference type="GO" id="GO:0016758">
    <property type="term" value="F:hexosyltransferase activity"/>
    <property type="evidence" value="ECO:0007669"/>
    <property type="project" value="InterPro"/>
</dbReference>
<feature type="region of interest" description="Disordered" evidence="8">
    <location>
        <begin position="1"/>
        <end position="26"/>
    </location>
</feature>
<evidence type="ECO:0000256" key="6">
    <source>
        <dbReference type="ARBA" id="ARBA00023136"/>
    </source>
</evidence>
<evidence type="ECO:0000256" key="5">
    <source>
        <dbReference type="ARBA" id="ARBA00022989"/>
    </source>
</evidence>
<feature type="transmembrane region" description="Helical" evidence="9">
    <location>
        <begin position="327"/>
        <end position="356"/>
    </location>
</feature>
<dbReference type="RefSeq" id="WP_079045994.1">
    <property type="nucleotide sequence ID" value="NZ_CP171739.1"/>
</dbReference>
<comment type="caution">
    <text evidence="10">The sequence shown here is derived from an EMBL/GenBank/DDBJ whole genome shotgun (WGS) entry which is preliminary data.</text>
</comment>
<keyword evidence="3" id="KW-0808">Transferase</keyword>
<keyword evidence="6 9" id="KW-0472">Membrane</keyword>
<gene>
    <name evidence="10" type="ORF">LI90_2702</name>
</gene>
<dbReference type="InterPro" id="IPR018584">
    <property type="entry name" value="GT87"/>
</dbReference>
<feature type="transmembrane region" description="Helical" evidence="9">
    <location>
        <begin position="116"/>
        <end position="138"/>
    </location>
</feature>
<evidence type="ECO:0000256" key="3">
    <source>
        <dbReference type="ARBA" id="ARBA00022679"/>
    </source>
</evidence>
<sequence>MSRRYREETMTVSGVESPRLQPEAEAGQDRSARPWWRRWWFGVTLTWFATRLLLLLFDTKVLPYHWHRSATSDVPIYHHWSWVLQQGHFPADDTRWQYPPGAAGIMLLPDLVPGGWPTYLNTFFAIVLIFDAIAFWLLMRRARPRNRGSIQGPWLWTLGVFLLGPITLGRYDLIVATIAMAALLVAGRPLVRGALIGVGAMIKVWPIMLLVGVRRWRELIVTTLGAAAVIVATTLAIGATLPGSLSFIRFQKERGIQIESVAATPFLLARGLGWPGGTGDRYGAREAIGPGVEVAIAACGIATVIGGLVLLAWWTRARWTETTPYDAALFATLLGMITSRVLSPQYMLWALGLAAVCLTSPKTSQRPVAWLLLLATALTQLEFPILWGGVVHNGPAGMAALTARNVLLVGATVWSGVRLWKATGTRAVEAV</sequence>
<evidence type="ECO:0000256" key="1">
    <source>
        <dbReference type="ARBA" id="ARBA00004651"/>
    </source>
</evidence>
<accession>A0A132MVC8</accession>
<evidence type="ECO:0000313" key="11">
    <source>
        <dbReference type="Proteomes" id="UP000070188"/>
    </source>
</evidence>
<feature type="transmembrane region" description="Helical" evidence="9">
    <location>
        <begin position="294"/>
        <end position="315"/>
    </location>
</feature>
<name>A0A132MVC8_9ACTN</name>
<dbReference type="OrthoDB" id="4099703at2"/>
<keyword evidence="11" id="KW-1185">Reference proteome</keyword>
<dbReference type="Proteomes" id="UP000070188">
    <property type="component" value="Unassembled WGS sequence"/>
</dbReference>
<feature type="transmembrane region" description="Helical" evidence="9">
    <location>
        <begin position="39"/>
        <end position="57"/>
    </location>
</feature>
<feature type="transmembrane region" description="Helical" evidence="9">
    <location>
        <begin position="195"/>
        <end position="213"/>
    </location>
</feature>
<dbReference type="GO" id="GO:0005886">
    <property type="term" value="C:plasma membrane"/>
    <property type="evidence" value="ECO:0007669"/>
    <property type="project" value="UniProtKB-SubCell"/>
</dbReference>
<dbReference type="STRING" id="1469144.LI90_2702"/>
<comment type="subcellular location">
    <subcellularLocation>
        <location evidence="1">Cell membrane</location>
        <topology evidence="1">Multi-pass membrane protein</topology>
    </subcellularLocation>
</comment>
<evidence type="ECO:0000256" key="9">
    <source>
        <dbReference type="SAM" id="Phobius"/>
    </source>
</evidence>
<evidence type="ECO:0000256" key="2">
    <source>
        <dbReference type="ARBA" id="ARBA00022475"/>
    </source>
</evidence>
<protein>
    <recommendedName>
        <fullName evidence="12">Integral membrane protein</fullName>
    </recommendedName>
</protein>
<evidence type="ECO:0000313" key="10">
    <source>
        <dbReference type="EMBL" id="KWX01670.1"/>
    </source>
</evidence>
<keyword evidence="2" id="KW-1003">Cell membrane</keyword>
<reference evidence="11" key="1">
    <citation type="submission" date="2015-04" db="EMBL/GenBank/DDBJ databases">
        <title>Physiological reanalysis, assessment of diazotrophy, and genome sequences of multiple isolates of Streptomyces thermoautotrophicus.</title>
        <authorList>
            <person name="MacKellar D.C."/>
            <person name="Lieber L."/>
            <person name="Norman J."/>
            <person name="Bolger A."/>
            <person name="Tobin C."/>
            <person name="Murray J.W."/>
            <person name="Chang R."/>
            <person name="Ford T."/>
            <person name="Nguyen P.Q."/>
            <person name="Woodward J."/>
            <person name="Permingeat H."/>
            <person name="Joshi N.S."/>
            <person name="Silver P.A."/>
            <person name="Usadel B."/>
            <person name="Rutherford A.W."/>
            <person name="Friesen M."/>
            <person name="Prell J."/>
        </authorList>
    </citation>
    <scope>NUCLEOTIDE SEQUENCE [LARGE SCALE GENOMIC DNA]</scope>
    <source>
        <strain evidence="11">H1</strain>
    </source>
</reference>